<dbReference type="PANTHER" id="PTHR47967:SF128">
    <property type="entry name" value="ASPARTIC PROTEINASE CDR1-LIKE"/>
    <property type="match status" value="1"/>
</dbReference>
<evidence type="ECO:0000256" key="2">
    <source>
        <dbReference type="ARBA" id="ARBA00022670"/>
    </source>
</evidence>
<reference evidence="9" key="1">
    <citation type="journal article" date="2016" name="Nature">
        <title>The genome of the seagrass Zostera marina reveals angiosperm adaptation to the sea.</title>
        <authorList>
            <person name="Olsen J.L."/>
            <person name="Rouze P."/>
            <person name="Verhelst B."/>
            <person name="Lin Y.-C."/>
            <person name="Bayer T."/>
            <person name="Collen J."/>
            <person name="Dattolo E."/>
            <person name="De Paoli E."/>
            <person name="Dittami S."/>
            <person name="Maumus F."/>
            <person name="Michel G."/>
            <person name="Kersting A."/>
            <person name="Lauritano C."/>
            <person name="Lohaus R."/>
            <person name="Toepel M."/>
            <person name="Tonon T."/>
            <person name="Vanneste K."/>
            <person name="Amirebrahimi M."/>
            <person name="Brakel J."/>
            <person name="Bostroem C."/>
            <person name="Chovatia M."/>
            <person name="Grimwood J."/>
            <person name="Jenkins J.W."/>
            <person name="Jueterbock A."/>
            <person name="Mraz A."/>
            <person name="Stam W.T."/>
            <person name="Tice H."/>
            <person name="Bornberg-Bauer E."/>
            <person name="Green P.J."/>
            <person name="Pearson G.A."/>
            <person name="Procaccini G."/>
            <person name="Duarte C.M."/>
            <person name="Schmutz J."/>
            <person name="Reusch T.B.H."/>
            <person name="Van de Peer Y."/>
        </authorList>
    </citation>
    <scope>NUCLEOTIDE SEQUENCE [LARGE SCALE GENOMIC DNA]</scope>
    <source>
        <strain evidence="9">cv. Finnish</strain>
    </source>
</reference>
<evidence type="ECO:0000256" key="6">
    <source>
        <dbReference type="SAM" id="SignalP"/>
    </source>
</evidence>
<dbReference type="InterPro" id="IPR051708">
    <property type="entry name" value="Plant_Aspart_Prot_A1"/>
</dbReference>
<dbReference type="Proteomes" id="UP000036987">
    <property type="component" value="Unassembled WGS sequence"/>
</dbReference>
<dbReference type="InterPro" id="IPR032861">
    <property type="entry name" value="TAXi_N"/>
</dbReference>
<dbReference type="InterPro" id="IPR033121">
    <property type="entry name" value="PEPTIDASE_A1"/>
</dbReference>
<keyword evidence="2" id="KW-0645">Protease</keyword>
<dbReference type="OrthoDB" id="775830at2759"/>
<dbReference type="GO" id="GO:0006508">
    <property type="term" value="P:proteolysis"/>
    <property type="evidence" value="ECO:0007669"/>
    <property type="project" value="UniProtKB-KW"/>
</dbReference>
<accession>A0A0K9PRL2</accession>
<keyword evidence="5" id="KW-0325">Glycoprotein</keyword>
<dbReference type="Gene3D" id="2.40.70.10">
    <property type="entry name" value="Acid Proteases"/>
    <property type="match status" value="2"/>
</dbReference>
<dbReference type="Pfam" id="PF14543">
    <property type="entry name" value="TAXi_N"/>
    <property type="match status" value="1"/>
</dbReference>
<evidence type="ECO:0000313" key="8">
    <source>
        <dbReference type="EMBL" id="KMZ71596.1"/>
    </source>
</evidence>
<dbReference type="GO" id="GO:0004190">
    <property type="term" value="F:aspartic-type endopeptidase activity"/>
    <property type="evidence" value="ECO:0000318"/>
    <property type="project" value="GO_Central"/>
</dbReference>
<protein>
    <submittedName>
        <fullName evidence="8">Aspartic proteinase CDR1</fullName>
    </submittedName>
</protein>
<evidence type="ECO:0000256" key="4">
    <source>
        <dbReference type="ARBA" id="ARBA00022801"/>
    </source>
</evidence>
<dbReference type="InterPro" id="IPR032799">
    <property type="entry name" value="TAXi_C"/>
</dbReference>
<dbReference type="AlphaFoldDB" id="A0A0K9PRL2"/>
<comment type="caution">
    <text evidence="8">The sequence shown here is derived from an EMBL/GenBank/DDBJ whole genome shotgun (WGS) entry which is preliminary data.</text>
</comment>
<dbReference type="CDD" id="cd05476">
    <property type="entry name" value="pepsin_A_like_plant"/>
    <property type="match status" value="1"/>
</dbReference>
<keyword evidence="9" id="KW-1185">Reference proteome</keyword>
<sequence length="435" mass="46800">MASLILILAAITLLVISNFAVAVAAATTGKLSFSVNYIHRDSPQSPFYNSSQTPYESLIASVDRDRFRFSKLSNGLSNIIMAPIAPDTAEYLINIAIGTPPFNIHIIADTGSGLIWTQCVPCKNCFRQTAPKFDPSASSTYKTISCKDCPSLESFFCGSHDKCSYSYIYVDGSFGNGIGSIETLTFDSSSGEKVSVENINMGCTHESKGLFQSTEAGIIGLGRGSLSLISQLGDRIDNQFSYCLVPKTAVGYSSTLNFGPGPYPNLEPFPVSIPLADVNSPFYSVFLQSVMVGDVIVPMEGSNDGSEGNIVIDSGAYLSYLPHTVLNGLIDAFSKVITLPTAQDSLFKLCYKIDRVSIDVLPDVKMDFGNGVVVTFPPLNMFFKVSNAIACLAVLPSSPGMNFIGNFAQQNFLLEYDLGINMVSFTAKDCTKFVG</sequence>
<dbReference type="EMBL" id="LFYR01000670">
    <property type="protein sequence ID" value="KMZ71596.1"/>
    <property type="molecule type" value="Genomic_DNA"/>
</dbReference>
<dbReference type="OMA" id="FNSHGAG"/>
<dbReference type="PANTHER" id="PTHR47967">
    <property type="entry name" value="OS07G0603500 PROTEIN-RELATED"/>
    <property type="match status" value="1"/>
</dbReference>
<evidence type="ECO:0000313" key="9">
    <source>
        <dbReference type="Proteomes" id="UP000036987"/>
    </source>
</evidence>
<dbReference type="InterPro" id="IPR021109">
    <property type="entry name" value="Peptidase_aspartic_dom_sf"/>
</dbReference>
<evidence type="ECO:0000256" key="5">
    <source>
        <dbReference type="ARBA" id="ARBA00023180"/>
    </source>
</evidence>
<dbReference type="Pfam" id="PF14541">
    <property type="entry name" value="TAXi_C"/>
    <property type="match status" value="1"/>
</dbReference>
<keyword evidence="3" id="KW-0064">Aspartyl protease</keyword>
<comment type="similarity">
    <text evidence="1">Belongs to the peptidase A1 family.</text>
</comment>
<keyword evidence="4" id="KW-0378">Hydrolase</keyword>
<evidence type="ECO:0000256" key="3">
    <source>
        <dbReference type="ARBA" id="ARBA00022750"/>
    </source>
</evidence>
<organism evidence="8 9">
    <name type="scientific">Zostera marina</name>
    <name type="common">Eelgrass</name>
    <dbReference type="NCBI Taxonomy" id="29655"/>
    <lineage>
        <taxon>Eukaryota</taxon>
        <taxon>Viridiplantae</taxon>
        <taxon>Streptophyta</taxon>
        <taxon>Embryophyta</taxon>
        <taxon>Tracheophyta</taxon>
        <taxon>Spermatophyta</taxon>
        <taxon>Magnoliopsida</taxon>
        <taxon>Liliopsida</taxon>
        <taxon>Zosteraceae</taxon>
        <taxon>Zostera</taxon>
    </lineage>
</organism>
<keyword evidence="6" id="KW-0732">Signal</keyword>
<evidence type="ECO:0000256" key="1">
    <source>
        <dbReference type="ARBA" id="ARBA00007447"/>
    </source>
</evidence>
<gene>
    <name evidence="8" type="ORF">ZOSMA_179G00220</name>
</gene>
<name>A0A0K9PRL2_ZOSMR</name>
<dbReference type="STRING" id="29655.A0A0K9PRL2"/>
<dbReference type="InterPro" id="IPR034161">
    <property type="entry name" value="Pepsin-like_plant"/>
</dbReference>
<dbReference type="SUPFAM" id="SSF50630">
    <property type="entry name" value="Acid proteases"/>
    <property type="match status" value="1"/>
</dbReference>
<proteinExistence type="inferred from homology"/>
<feature type="chain" id="PRO_5005527966" evidence="6">
    <location>
        <begin position="26"/>
        <end position="435"/>
    </location>
</feature>
<feature type="domain" description="Peptidase A1" evidence="7">
    <location>
        <begin position="91"/>
        <end position="426"/>
    </location>
</feature>
<dbReference type="GO" id="GO:0005576">
    <property type="term" value="C:extracellular region"/>
    <property type="evidence" value="ECO:0000318"/>
    <property type="project" value="GO_Central"/>
</dbReference>
<feature type="signal peptide" evidence="6">
    <location>
        <begin position="1"/>
        <end position="25"/>
    </location>
</feature>
<evidence type="ECO:0000259" key="7">
    <source>
        <dbReference type="PROSITE" id="PS51767"/>
    </source>
</evidence>
<dbReference type="PROSITE" id="PS51767">
    <property type="entry name" value="PEPTIDASE_A1"/>
    <property type="match status" value="1"/>
</dbReference>
<dbReference type="FunFam" id="2.40.70.10:FF:000031">
    <property type="entry name" value="Aspartyl protease AED1"/>
    <property type="match status" value="1"/>
</dbReference>